<evidence type="ECO:0000256" key="1">
    <source>
        <dbReference type="SAM" id="MobiDB-lite"/>
    </source>
</evidence>
<accession>A0A9K3HCD7</accession>
<feature type="compositionally biased region" description="Acidic residues" evidence="1">
    <location>
        <begin position="428"/>
        <end position="438"/>
    </location>
</feature>
<comment type="caution">
    <text evidence="2">The sequence shown here is derived from an EMBL/GenBank/DDBJ whole genome shotgun (WGS) entry which is preliminary data.</text>
</comment>
<protein>
    <submittedName>
        <fullName evidence="2">Uncharacterized protein</fullName>
    </submittedName>
</protein>
<sequence length="461" mass="51718">MLLRNSPHKSPKKESPLKSQGIIKDSPVERCCFTDIHIDKIRHCFPANVVFKPFDPTALSDLVSDVWVAFPATPFLIGYSYPFPMFTQSFFSLTGISYIQAMPMIWRVLYTFERIIEQEGIDLGMAELAELYDLTTFGSHRYLLKRKAGEDHPIFKVTKNDTNWKRRFFFVKRDSIPDGKDLPKEWATHGRIEDPRRITITISVAHLKLTPAAKERVLAFKKLDPEVRSFQIIIQDSQEISSASATMSSAGKSARSVKSASMFGISDLANVTSSKKKKAPAVSPSASAPKASIRGKGKKRKTSEDLQGFPLLRQQFLDYVNEKLAEIETYLGHVEDQESQIADLQQMGVLKDLKIADLEKELRAMKTEAAQRLIDMDNEKQEITQDAKVSAAIAMYKIQLQMAEEAQDPSFDKSSWDVEGWKARLADLEDEDDAEEIPMLEGGDAEKDQGGDAGGDEAAKV</sequence>
<dbReference type="AlphaFoldDB" id="A0A9K3HCD7"/>
<dbReference type="Gramene" id="mRNA:HanXRQr2_Chr13g0587001">
    <property type="protein sequence ID" value="mRNA:HanXRQr2_Chr13g0587001"/>
    <property type="gene ID" value="HanXRQr2_Chr13g0587001"/>
</dbReference>
<dbReference type="EMBL" id="MNCJ02000328">
    <property type="protein sequence ID" value="KAF5773289.1"/>
    <property type="molecule type" value="Genomic_DNA"/>
</dbReference>
<organism evidence="2 3">
    <name type="scientific">Helianthus annuus</name>
    <name type="common">Common sunflower</name>
    <dbReference type="NCBI Taxonomy" id="4232"/>
    <lineage>
        <taxon>Eukaryota</taxon>
        <taxon>Viridiplantae</taxon>
        <taxon>Streptophyta</taxon>
        <taxon>Embryophyta</taxon>
        <taxon>Tracheophyta</taxon>
        <taxon>Spermatophyta</taxon>
        <taxon>Magnoliopsida</taxon>
        <taxon>eudicotyledons</taxon>
        <taxon>Gunneridae</taxon>
        <taxon>Pentapetalae</taxon>
        <taxon>asterids</taxon>
        <taxon>campanulids</taxon>
        <taxon>Asterales</taxon>
        <taxon>Asteraceae</taxon>
        <taxon>Asteroideae</taxon>
        <taxon>Heliantheae alliance</taxon>
        <taxon>Heliantheae</taxon>
        <taxon>Helianthus</taxon>
    </lineage>
</organism>
<name>A0A9K3HCD7_HELAN</name>
<dbReference type="Proteomes" id="UP000215914">
    <property type="component" value="Unassembled WGS sequence"/>
</dbReference>
<feature type="compositionally biased region" description="Basic residues" evidence="1">
    <location>
        <begin position="1"/>
        <end position="11"/>
    </location>
</feature>
<feature type="region of interest" description="Disordered" evidence="1">
    <location>
        <begin position="274"/>
        <end position="304"/>
    </location>
</feature>
<feature type="compositionally biased region" description="Low complexity" evidence="1">
    <location>
        <begin position="280"/>
        <end position="292"/>
    </location>
</feature>
<feature type="region of interest" description="Disordered" evidence="1">
    <location>
        <begin position="1"/>
        <end position="20"/>
    </location>
</feature>
<reference evidence="2" key="2">
    <citation type="submission" date="2020-06" db="EMBL/GenBank/DDBJ databases">
        <title>Helianthus annuus Genome sequencing and assembly Release 2.</title>
        <authorList>
            <person name="Gouzy J."/>
            <person name="Langlade N."/>
            <person name="Munos S."/>
        </authorList>
    </citation>
    <scope>NUCLEOTIDE SEQUENCE</scope>
    <source>
        <tissue evidence="2">Leaves</tissue>
    </source>
</reference>
<proteinExistence type="predicted"/>
<reference evidence="2" key="1">
    <citation type="journal article" date="2017" name="Nature">
        <title>The sunflower genome provides insights into oil metabolism, flowering and Asterid evolution.</title>
        <authorList>
            <person name="Badouin H."/>
            <person name="Gouzy J."/>
            <person name="Grassa C.J."/>
            <person name="Murat F."/>
            <person name="Staton S.E."/>
            <person name="Cottret L."/>
            <person name="Lelandais-Briere C."/>
            <person name="Owens G.L."/>
            <person name="Carrere S."/>
            <person name="Mayjonade B."/>
            <person name="Legrand L."/>
            <person name="Gill N."/>
            <person name="Kane N.C."/>
            <person name="Bowers J.E."/>
            <person name="Hubner S."/>
            <person name="Bellec A."/>
            <person name="Berard A."/>
            <person name="Berges H."/>
            <person name="Blanchet N."/>
            <person name="Boniface M.C."/>
            <person name="Brunel D."/>
            <person name="Catrice O."/>
            <person name="Chaidir N."/>
            <person name="Claudel C."/>
            <person name="Donnadieu C."/>
            <person name="Faraut T."/>
            <person name="Fievet G."/>
            <person name="Helmstetter N."/>
            <person name="King M."/>
            <person name="Knapp S.J."/>
            <person name="Lai Z."/>
            <person name="Le Paslier M.C."/>
            <person name="Lippi Y."/>
            <person name="Lorenzon L."/>
            <person name="Mandel J.R."/>
            <person name="Marage G."/>
            <person name="Marchand G."/>
            <person name="Marquand E."/>
            <person name="Bret-Mestries E."/>
            <person name="Morien E."/>
            <person name="Nambeesan S."/>
            <person name="Nguyen T."/>
            <person name="Pegot-Espagnet P."/>
            <person name="Pouilly N."/>
            <person name="Raftis F."/>
            <person name="Sallet E."/>
            <person name="Schiex T."/>
            <person name="Thomas J."/>
            <person name="Vandecasteele C."/>
            <person name="Vares D."/>
            <person name="Vear F."/>
            <person name="Vautrin S."/>
            <person name="Crespi M."/>
            <person name="Mangin B."/>
            <person name="Burke J.M."/>
            <person name="Salse J."/>
            <person name="Munos S."/>
            <person name="Vincourt P."/>
            <person name="Rieseberg L.H."/>
            <person name="Langlade N.B."/>
        </authorList>
    </citation>
    <scope>NUCLEOTIDE SEQUENCE</scope>
    <source>
        <tissue evidence="2">Leaves</tissue>
    </source>
</reference>
<feature type="region of interest" description="Disordered" evidence="1">
    <location>
        <begin position="424"/>
        <end position="461"/>
    </location>
</feature>
<keyword evidence="3" id="KW-1185">Reference proteome</keyword>
<evidence type="ECO:0000313" key="2">
    <source>
        <dbReference type="EMBL" id="KAF5773289.1"/>
    </source>
</evidence>
<evidence type="ECO:0000313" key="3">
    <source>
        <dbReference type="Proteomes" id="UP000215914"/>
    </source>
</evidence>
<gene>
    <name evidence="2" type="ORF">HanXRQr2_Chr13g0587001</name>
</gene>